<comment type="caution">
    <text evidence="3">The sequence shown here is derived from an EMBL/GenBank/DDBJ whole genome shotgun (WGS) entry which is preliminary data.</text>
</comment>
<dbReference type="Pfam" id="PF00498">
    <property type="entry name" value="FHA"/>
    <property type="match status" value="1"/>
</dbReference>
<reference evidence="3" key="1">
    <citation type="submission" date="2022-11" db="EMBL/GenBank/DDBJ databases">
        <authorList>
            <person name="Morgan W.R."/>
            <person name="Tartar A."/>
        </authorList>
    </citation>
    <scope>NUCLEOTIDE SEQUENCE</scope>
    <source>
        <strain evidence="3">ARSEF 373</strain>
    </source>
</reference>
<dbReference type="Gene3D" id="2.60.200.20">
    <property type="match status" value="1"/>
</dbReference>
<dbReference type="InterPro" id="IPR008984">
    <property type="entry name" value="SMAD_FHA_dom_sf"/>
</dbReference>
<sequence>MVVAATLPVKDEAIPDDLDIRERLARECELSGERLVAQAKARTDELRREFERAKRAILNAVEAEKENIDVTESTPEAYDIIVQATKGPYKGNDYILYVDIHRRKTCLIGRSTGKKFRLPFGLSLPKDSEISTTHAELRMEEDGMVYFVDLDSTNGSRVNSRSLEPREPFLLSDTKPSAVSIGGSSFIFSLAKRN</sequence>
<dbReference type="SUPFAM" id="SSF49879">
    <property type="entry name" value="SMAD/FHA domain"/>
    <property type="match status" value="1"/>
</dbReference>
<feature type="coiled-coil region" evidence="1">
    <location>
        <begin position="36"/>
        <end position="63"/>
    </location>
</feature>
<dbReference type="SMART" id="SM00240">
    <property type="entry name" value="FHA"/>
    <property type="match status" value="1"/>
</dbReference>
<name>A0AAV2YK18_9STRA</name>
<dbReference type="EMBL" id="DAKRPA010000299">
    <property type="protein sequence ID" value="DAZ93669.1"/>
    <property type="molecule type" value="Genomic_DNA"/>
</dbReference>
<reference evidence="3" key="2">
    <citation type="journal article" date="2023" name="Microbiol Resour">
        <title>Decontamination and Annotation of the Draft Genome Sequence of the Oomycete Lagenidium giganteum ARSEF 373.</title>
        <authorList>
            <person name="Morgan W.R."/>
            <person name="Tartar A."/>
        </authorList>
    </citation>
    <scope>NUCLEOTIDE SEQUENCE</scope>
    <source>
        <strain evidence="3">ARSEF 373</strain>
    </source>
</reference>
<evidence type="ECO:0000313" key="3">
    <source>
        <dbReference type="EMBL" id="DAZ93669.1"/>
    </source>
</evidence>
<accession>A0AAV2YK18</accession>
<gene>
    <name evidence="3" type="ORF">N0F65_008177</name>
</gene>
<evidence type="ECO:0000256" key="1">
    <source>
        <dbReference type="SAM" id="Coils"/>
    </source>
</evidence>
<proteinExistence type="predicted"/>
<dbReference type="AlphaFoldDB" id="A0AAV2YK18"/>
<keyword evidence="4" id="KW-1185">Reference proteome</keyword>
<evidence type="ECO:0000259" key="2">
    <source>
        <dbReference type="PROSITE" id="PS50006"/>
    </source>
</evidence>
<feature type="domain" description="FHA" evidence="2">
    <location>
        <begin position="106"/>
        <end position="163"/>
    </location>
</feature>
<dbReference type="CDD" id="cd00060">
    <property type="entry name" value="FHA"/>
    <property type="match status" value="1"/>
</dbReference>
<dbReference type="Proteomes" id="UP001146120">
    <property type="component" value="Unassembled WGS sequence"/>
</dbReference>
<dbReference type="InterPro" id="IPR000253">
    <property type="entry name" value="FHA_dom"/>
</dbReference>
<protein>
    <recommendedName>
        <fullName evidence="2">FHA domain-containing protein</fullName>
    </recommendedName>
</protein>
<evidence type="ECO:0000313" key="4">
    <source>
        <dbReference type="Proteomes" id="UP001146120"/>
    </source>
</evidence>
<keyword evidence="1" id="KW-0175">Coiled coil</keyword>
<organism evidence="3 4">
    <name type="scientific">Lagenidium giganteum</name>
    <dbReference type="NCBI Taxonomy" id="4803"/>
    <lineage>
        <taxon>Eukaryota</taxon>
        <taxon>Sar</taxon>
        <taxon>Stramenopiles</taxon>
        <taxon>Oomycota</taxon>
        <taxon>Peronosporomycetes</taxon>
        <taxon>Pythiales</taxon>
        <taxon>Pythiaceae</taxon>
    </lineage>
</organism>
<dbReference type="PROSITE" id="PS50006">
    <property type="entry name" value="FHA_DOMAIN"/>
    <property type="match status" value="1"/>
</dbReference>